<sequence>MIGTREAGIGAVLVLVAAGAAFVVLRDGSGGATADQPVRTVFMGDSLTQADTGRFDARPGPASWVAYAVSGRSPWSYVADVAVGGQTLVQMAERFEQDVLARDPEGVVIMGGTNDVLQGLPVEPSVASLVTMVGLARDAGAQVWVIGPPAIDAAYAKPVTPMVEAQRRAAEQAGATYVDIGPDDRLYGRNGDWLPGLSFDGVHPTPEGARALAGVILDRLAE</sequence>
<dbReference type="RefSeq" id="WP_185253519.1">
    <property type="nucleotide sequence ID" value="NZ_JACKXE010000001.1"/>
</dbReference>
<accession>A0A7X0VBB0</accession>
<dbReference type="Gene3D" id="3.40.50.1110">
    <property type="entry name" value="SGNH hydrolase"/>
    <property type="match status" value="1"/>
</dbReference>
<dbReference type="InterPro" id="IPR036514">
    <property type="entry name" value="SGNH_hydro_sf"/>
</dbReference>
<dbReference type="PANTHER" id="PTHR30383">
    <property type="entry name" value="THIOESTERASE 1/PROTEASE 1/LYSOPHOSPHOLIPASE L1"/>
    <property type="match status" value="1"/>
</dbReference>
<dbReference type="PANTHER" id="PTHR30383:SF5">
    <property type="entry name" value="SGNH HYDROLASE-TYPE ESTERASE DOMAIN-CONTAINING PROTEIN"/>
    <property type="match status" value="1"/>
</dbReference>
<dbReference type="Proteomes" id="UP000523955">
    <property type="component" value="Unassembled WGS sequence"/>
</dbReference>
<proteinExistence type="predicted"/>
<gene>
    <name evidence="2" type="ORF">H5V45_14170</name>
</gene>
<dbReference type="AlphaFoldDB" id="A0A7X0VBB0"/>
<dbReference type="Pfam" id="PF13472">
    <property type="entry name" value="Lipase_GDSL_2"/>
    <property type="match status" value="1"/>
</dbReference>
<dbReference type="GO" id="GO:0004622">
    <property type="term" value="F:phosphatidylcholine lysophospholipase activity"/>
    <property type="evidence" value="ECO:0007669"/>
    <property type="project" value="TreeGrafter"/>
</dbReference>
<dbReference type="EMBL" id="JACKXE010000001">
    <property type="protein sequence ID" value="MBB6628466.1"/>
    <property type="molecule type" value="Genomic_DNA"/>
</dbReference>
<evidence type="ECO:0000259" key="1">
    <source>
        <dbReference type="Pfam" id="PF13472"/>
    </source>
</evidence>
<evidence type="ECO:0000313" key="3">
    <source>
        <dbReference type="Proteomes" id="UP000523955"/>
    </source>
</evidence>
<reference evidence="2 3" key="1">
    <citation type="submission" date="2020-08" db="EMBL/GenBank/DDBJ databases">
        <authorList>
            <person name="Seo M.-J."/>
        </authorList>
    </citation>
    <scope>NUCLEOTIDE SEQUENCE [LARGE SCALE GENOMIC DNA]</scope>
    <source>
        <strain evidence="2 3">KIGAM211</strain>
    </source>
</reference>
<keyword evidence="3" id="KW-1185">Reference proteome</keyword>
<comment type="caution">
    <text evidence="2">The sequence shown here is derived from an EMBL/GenBank/DDBJ whole genome shotgun (WGS) entry which is preliminary data.</text>
</comment>
<evidence type="ECO:0000313" key="2">
    <source>
        <dbReference type="EMBL" id="MBB6628466.1"/>
    </source>
</evidence>
<organism evidence="2 3">
    <name type="scientific">Nocardioides luti</name>
    <dbReference type="NCBI Taxonomy" id="2761101"/>
    <lineage>
        <taxon>Bacteria</taxon>
        <taxon>Bacillati</taxon>
        <taxon>Actinomycetota</taxon>
        <taxon>Actinomycetes</taxon>
        <taxon>Propionibacteriales</taxon>
        <taxon>Nocardioidaceae</taxon>
        <taxon>Nocardioides</taxon>
    </lineage>
</organism>
<feature type="domain" description="SGNH hydrolase-type esterase" evidence="1">
    <location>
        <begin position="42"/>
        <end position="211"/>
    </location>
</feature>
<dbReference type="InterPro" id="IPR051532">
    <property type="entry name" value="Ester_Hydrolysis_Enzymes"/>
</dbReference>
<dbReference type="InterPro" id="IPR013830">
    <property type="entry name" value="SGNH_hydro"/>
</dbReference>
<name>A0A7X0VBB0_9ACTN</name>
<dbReference type="SUPFAM" id="SSF52266">
    <property type="entry name" value="SGNH hydrolase"/>
    <property type="match status" value="1"/>
</dbReference>
<protein>
    <recommendedName>
        <fullName evidence="1">SGNH hydrolase-type esterase domain-containing protein</fullName>
    </recommendedName>
</protein>